<dbReference type="Proteomes" id="UP000230214">
    <property type="component" value="Unassembled WGS sequence"/>
</dbReference>
<comment type="caution">
    <text evidence="5">The sequence shown here is derived from an EMBL/GenBank/DDBJ whole genome shotgun (WGS) entry which is preliminary data.</text>
</comment>
<evidence type="ECO:0000313" key="5">
    <source>
        <dbReference type="EMBL" id="PIR43105.1"/>
    </source>
</evidence>
<evidence type="ECO:0000256" key="2">
    <source>
        <dbReference type="SAM" id="Phobius"/>
    </source>
</evidence>
<keyword evidence="2" id="KW-0472">Membrane</keyword>
<comment type="similarity">
    <text evidence="1">Belongs to the DprA/Smf family.</text>
</comment>
<protein>
    <submittedName>
        <fullName evidence="5">Uncharacterized protein</fullName>
    </submittedName>
</protein>
<dbReference type="EMBL" id="PCXU01000038">
    <property type="protein sequence ID" value="PIR43105.1"/>
    <property type="molecule type" value="Genomic_DNA"/>
</dbReference>
<evidence type="ECO:0000259" key="4">
    <source>
        <dbReference type="Pfam" id="PF17782"/>
    </source>
</evidence>
<feature type="domain" description="DprA winged helix" evidence="4">
    <location>
        <begin position="243"/>
        <end position="291"/>
    </location>
</feature>
<dbReference type="SUPFAM" id="SSF102405">
    <property type="entry name" value="MCP/YpsA-like"/>
    <property type="match status" value="1"/>
</dbReference>
<gene>
    <name evidence="5" type="ORF">COV24_04435</name>
</gene>
<evidence type="ECO:0000256" key="1">
    <source>
        <dbReference type="ARBA" id="ARBA00006525"/>
    </source>
</evidence>
<sequence>MYLKPKIHNIKDIKNLKRYKNIYYLGNIDLLNSLCFTIVGSRKITQYGISVVEDIVYKMCKNNIVTVSGFVEGVDYHVFKETLKNKGNHIICLGYGFDHFFKNIYPQFVKDLRLFFKNDLLTDLSNILILSQFEFGLPPSKWTFPKRDELLASVGKGVLVVEAAKKSGTFYTVKRAFKENKPVYAVPGNIFSPQSAGCHFLIKEGFKKNRALLYSDFTQLINYFGVNNKQDNLKNKKIMVFDKVESTILNVLSAEPIHFDDILVSVKLNSSKLNILLTKLEIKGLVRRVNGSYFVRKY</sequence>
<feature type="transmembrane region" description="Helical" evidence="2">
    <location>
        <begin position="21"/>
        <end position="40"/>
    </location>
</feature>
<dbReference type="InterPro" id="IPR057666">
    <property type="entry name" value="DrpA_SLOG"/>
</dbReference>
<dbReference type="PANTHER" id="PTHR43022">
    <property type="entry name" value="PROTEIN SMF"/>
    <property type="match status" value="1"/>
</dbReference>
<feature type="domain" description="Smf/DprA SLOG" evidence="3">
    <location>
        <begin position="20"/>
        <end position="205"/>
    </location>
</feature>
<reference evidence="5 6" key="1">
    <citation type="submission" date="2017-09" db="EMBL/GenBank/DDBJ databases">
        <title>Depth-based differentiation of microbial function through sediment-hosted aquifers and enrichment of novel symbionts in the deep terrestrial subsurface.</title>
        <authorList>
            <person name="Probst A.J."/>
            <person name="Ladd B."/>
            <person name="Jarett J.K."/>
            <person name="Geller-Mcgrath D.E."/>
            <person name="Sieber C.M."/>
            <person name="Emerson J.B."/>
            <person name="Anantharaman K."/>
            <person name="Thomas B.C."/>
            <person name="Malmstrom R."/>
            <person name="Stieglmeier M."/>
            <person name="Klingl A."/>
            <person name="Woyke T."/>
            <person name="Ryan C.M."/>
            <person name="Banfield J.F."/>
        </authorList>
    </citation>
    <scope>NUCLEOTIDE SEQUENCE [LARGE SCALE GENOMIC DNA]</scope>
    <source>
        <strain evidence="5">CG10_big_fil_rev_8_21_14_0_10_32_10</strain>
    </source>
</reference>
<dbReference type="AlphaFoldDB" id="A0A2H0RBB5"/>
<dbReference type="Gene3D" id="1.10.10.10">
    <property type="entry name" value="Winged helix-like DNA-binding domain superfamily/Winged helix DNA-binding domain"/>
    <property type="match status" value="1"/>
</dbReference>
<evidence type="ECO:0000259" key="3">
    <source>
        <dbReference type="Pfam" id="PF02481"/>
    </source>
</evidence>
<keyword evidence="2" id="KW-1133">Transmembrane helix</keyword>
<dbReference type="InterPro" id="IPR036388">
    <property type="entry name" value="WH-like_DNA-bd_sf"/>
</dbReference>
<keyword evidence="2" id="KW-0812">Transmembrane</keyword>
<dbReference type="PANTHER" id="PTHR43022:SF1">
    <property type="entry name" value="PROTEIN SMF"/>
    <property type="match status" value="1"/>
</dbReference>
<name>A0A2H0RBB5_UNCKA</name>
<dbReference type="Gene3D" id="3.40.50.450">
    <property type="match status" value="1"/>
</dbReference>
<proteinExistence type="inferred from homology"/>
<dbReference type="InterPro" id="IPR041614">
    <property type="entry name" value="DprA_WH"/>
</dbReference>
<dbReference type="InterPro" id="IPR003488">
    <property type="entry name" value="DprA"/>
</dbReference>
<accession>A0A2H0RBB5</accession>
<dbReference type="Pfam" id="PF02481">
    <property type="entry name" value="DNA_processg_A"/>
    <property type="match status" value="1"/>
</dbReference>
<organism evidence="5 6">
    <name type="scientific">candidate division WWE3 bacterium CG10_big_fil_rev_8_21_14_0_10_32_10</name>
    <dbReference type="NCBI Taxonomy" id="1975090"/>
    <lineage>
        <taxon>Bacteria</taxon>
        <taxon>Katanobacteria</taxon>
    </lineage>
</organism>
<dbReference type="Pfam" id="PF17782">
    <property type="entry name" value="WHD_DprA"/>
    <property type="match status" value="1"/>
</dbReference>
<dbReference type="GO" id="GO:0009294">
    <property type="term" value="P:DNA-mediated transformation"/>
    <property type="evidence" value="ECO:0007669"/>
    <property type="project" value="InterPro"/>
</dbReference>
<evidence type="ECO:0000313" key="6">
    <source>
        <dbReference type="Proteomes" id="UP000230214"/>
    </source>
</evidence>